<accession>A0AA94XW38</accession>
<dbReference type="Proteomes" id="UP001060018">
    <property type="component" value="Chromosome"/>
</dbReference>
<dbReference type="AlphaFoldDB" id="A0AA94XW38"/>
<evidence type="ECO:0000256" key="1">
    <source>
        <dbReference type="ARBA" id="ARBA00006484"/>
    </source>
</evidence>
<dbReference type="GO" id="GO:0016491">
    <property type="term" value="F:oxidoreductase activity"/>
    <property type="evidence" value="ECO:0007669"/>
    <property type="project" value="UniProtKB-KW"/>
</dbReference>
<evidence type="ECO:0000313" key="3">
    <source>
        <dbReference type="EMBL" id="UUX58207.1"/>
    </source>
</evidence>
<sequence>MNREVRLGSLEQLGQGLPQANIHDNHGRWKSLGDGKTAVVTGANTGLGFFASLGLAAAGAHVILACRNRLRAEKAMAAIGSRVPGANVEFMQFDADSLTSATALAAELRGRQLDILVANAGMIRTPLSREPGLLEYERTMTTNVIGHARLLGELAEKFRQGSLRLITLGSMSTLMLRTDPSNLKLETDYHPYRAYVQSKAVLQSLGIGLDHRLRQLQWPARSIAVHPGYSLSGLTPQIEGINEPDFAKRLTGQLQASFAQGKHEGSVAIVEAALTKGLDNCAPGIFFGPQLTAKGRISLARPANVTRSKVLQDAAWELFVQANGGLDPFAL</sequence>
<dbReference type="Gene3D" id="3.40.50.720">
    <property type="entry name" value="NAD(P)-binding Rossmann-like Domain"/>
    <property type="match status" value="1"/>
</dbReference>
<protein>
    <submittedName>
        <fullName evidence="3">SDR family NAD(P)-dependent oxidoreductase</fullName>
    </submittedName>
</protein>
<name>A0AA94XW38_9MICC</name>
<gene>
    <name evidence="3" type="ORF">NUH22_12985</name>
</gene>
<dbReference type="PANTHER" id="PTHR24320:SF152">
    <property type="entry name" value="SHORT-CHAIN DEHYDROGENASE_REDUCTASE FAMILY PROTEIN"/>
    <property type="match status" value="1"/>
</dbReference>
<comment type="similarity">
    <text evidence="1">Belongs to the short-chain dehydrogenases/reductases (SDR) family.</text>
</comment>
<evidence type="ECO:0000256" key="2">
    <source>
        <dbReference type="ARBA" id="ARBA00023002"/>
    </source>
</evidence>
<dbReference type="InterPro" id="IPR002347">
    <property type="entry name" value="SDR_fam"/>
</dbReference>
<proteinExistence type="inferred from homology"/>
<reference evidence="3" key="1">
    <citation type="journal article" date="2022" name="Pest Manag. Sci.">
        <title>Glutamicibacter halophytocola-mediated host fitness of potato tuber moth on Solanaceae crops.</title>
        <authorList>
            <person name="Wang W."/>
            <person name="Xiao G."/>
            <person name="Du G."/>
            <person name="Chang L."/>
            <person name="Yang Y."/>
            <person name="Ye J."/>
            <person name="Chen B."/>
        </authorList>
    </citation>
    <scope>NUCLEOTIDE SEQUENCE</scope>
    <source>
        <strain evidence="3">S2</strain>
    </source>
</reference>
<dbReference type="PANTHER" id="PTHR24320">
    <property type="entry name" value="RETINOL DEHYDROGENASE"/>
    <property type="match status" value="1"/>
</dbReference>
<dbReference type="InterPro" id="IPR036291">
    <property type="entry name" value="NAD(P)-bd_dom_sf"/>
</dbReference>
<dbReference type="EMBL" id="CP102487">
    <property type="protein sequence ID" value="UUX58207.1"/>
    <property type="molecule type" value="Genomic_DNA"/>
</dbReference>
<dbReference type="Pfam" id="PF00106">
    <property type="entry name" value="adh_short"/>
    <property type="match status" value="1"/>
</dbReference>
<dbReference type="RefSeq" id="WP_257745406.1">
    <property type="nucleotide sequence ID" value="NZ_CP102487.1"/>
</dbReference>
<evidence type="ECO:0000313" key="4">
    <source>
        <dbReference type="Proteomes" id="UP001060018"/>
    </source>
</evidence>
<keyword evidence="2" id="KW-0560">Oxidoreductase</keyword>
<dbReference type="SUPFAM" id="SSF51735">
    <property type="entry name" value="NAD(P)-binding Rossmann-fold domains"/>
    <property type="match status" value="1"/>
</dbReference>
<organism evidence="3 4">
    <name type="scientific">Glutamicibacter halophytocola</name>
    <dbReference type="NCBI Taxonomy" id="1933880"/>
    <lineage>
        <taxon>Bacteria</taxon>
        <taxon>Bacillati</taxon>
        <taxon>Actinomycetota</taxon>
        <taxon>Actinomycetes</taxon>
        <taxon>Micrococcales</taxon>
        <taxon>Micrococcaceae</taxon>
        <taxon>Glutamicibacter</taxon>
    </lineage>
</organism>